<feature type="chain" id="PRO_5047329852" evidence="1">
    <location>
        <begin position="21"/>
        <end position="184"/>
    </location>
</feature>
<dbReference type="EMBL" id="JACVEW010000004">
    <property type="protein sequence ID" value="MBP0047904.1"/>
    <property type="molecule type" value="Genomic_DNA"/>
</dbReference>
<gene>
    <name evidence="2" type="ORF">H9C73_04090</name>
</gene>
<name>A0ABS3Z863_9GAMM</name>
<feature type="signal peptide" evidence="1">
    <location>
        <begin position="1"/>
        <end position="20"/>
    </location>
</feature>
<dbReference type="Proteomes" id="UP000810171">
    <property type="component" value="Unassembled WGS sequence"/>
</dbReference>
<keyword evidence="3" id="KW-1185">Reference proteome</keyword>
<accession>A0ABS3Z863</accession>
<keyword evidence="1" id="KW-0732">Signal</keyword>
<sequence length="184" mass="20099">MRTAPLFFALFWMLALPVKAAGLNPASIEAYLATLPKVRALAESMQAEGKGRFLHREIMPGAGVFDPHLRGVTLLRQRYPEAHQTLENIVRHSEFTSTESWALAGDRIVLAYGAVKAEAESPQILALAASGGTLDPDLLQLLDPETRARMELALKAARMLAQVSAADKAVIRPYIARLDRALSQ</sequence>
<reference evidence="2 3" key="1">
    <citation type="submission" date="2020-09" db="EMBL/GenBank/DDBJ databases">
        <authorList>
            <person name="Tanuku N.R.S."/>
        </authorList>
    </citation>
    <scope>NUCLEOTIDE SEQUENCE [LARGE SCALE GENOMIC DNA]</scope>
    <source>
        <strain evidence="2 3">AK62</strain>
    </source>
</reference>
<protein>
    <submittedName>
        <fullName evidence="2">Uncharacterized protein</fullName>
    </submittedName>
</protein>
<dbReference type="RefSeq" id="WP_209286516.1">
    <property type="nucleotide sequence ID" value="NZ_JACVEW010000004.1"/>
</dbReference>
<comment type="caution">
    <text evidence="2">The sequence shown here is derived from an EMBL/GenBank/DDBJ whole genome shotgun (WGS) entry which is preliminary data.</text>
</comment>
<evidence type="ECO:0000313" key="2">
    <source>
        <dbReference type="EMBL" id="MBP0047904.1"/>
    </source>
</evidence>
<proteinExistence type="predicted"/>
<evidence type="ECO:0000256" key="1">
    <source>
        <dbReference type="SAM" id="SignalP"/>
    </source>
</evidence>
<evidence type="ECO:0000313" key="3">
    <source>
        <dbReference type="Proteomes" id="UP000810171"/>
    </source>
</evidence>
<organism evidence="2 3">
    <name type="scientific">Marinobacterium alkalitolerans</name>
    <dbReference type="NCBI Taxonomy" id="1542925"/>
    <lineage>
        <taxon>Bacteria</taxon>
        <taxon>Pseudomonadati</taxon>
        <taxon>Pseudomonadota</taxon>
        <taxon>Gammaproteobacteria</taxon>
        <taxon>Oceanospirillales</taxon>
        <taxon>Oceanospirillaceae</taxon>
        <taxon>Marinobacterium</taxon>
    </lineage>
</organism>